<dbReference type="InterPro" id="IPR002014">
    <property type="entry name" value="VHS_dom"/>
</dbReference>
<dbReference type="InterPro" id="IPR021605">
    <property type="entry name" value="Pcf11_Clp1-ID"/>
</dbReference>
<proteinExistence type="predicted"/>
<feature type="non-terminal residue" evidence="5">
    <location>
        <position position="728"/>
    </location>
</feature>
<evidence type="ECO:0000259" key="3">
    <source>
        <dbReference type="PROSITE" id="PS50179"/>
    </source>
</evidence>
<dbReference type="AlphaFoldDB" id="A0A2S4PNN0"/>
<dbReference type="InterPro" id="IPR006569">
    <property type="entry name" value="CID_dom"/>
</dbReference>
<dbReference type="STRING" id="225359.A0A2S4PNN0"/>
<dbReference type="InterPro" id="IPR054127">
    <property type="entry name" value="Pcf11_C"/>
</dbReference>
<dbReference type="GO" id="GO:0005737">
    <property type="term" value="C:cytoplasm"/>
    <property type="evidence" value="ECO:0007669"/>
    <property type="project" value="TreeGrafter"/>
</dbReference>
<dbReference type="OrthoDB" id="343582at2759"/>
<dbReference type="PANTHER" id="PTHR15921:SF3">
    <property type="entry name" value="PRE-MRNA CLEAVAGE COMPLEX 2 PROTEIN PCF11"/>
    <property type="match status" value="1"/>
</dbReference>
<accession>A0A2S4PNN0</accession>
<evidence type="ECO:0000313" key="6">
    <source>
        <dbReference type="Proteomes" id="UP000237438"/>
    </source>
</evidence>
<dbReference type="GO" id="GO:0016192">
    <property type="term" value="P:vesicle-mediated transport"/>
    <property type="evidence" value="ECO:0007669"/>
    <property type="project" value="UniProtKB-ARBA"/>
</dbReference>
<evidence type="ECO:0000256" key="1">
    <source>
        <dbReference type="ARBA" id="ARBA00011446"/>
    </source>
</evidence>
<dbReference type="InterPro" id="IPR045154">
    <property type="entry name" value="PCF11-like"/>
</dbReference>
<feature type="compositionally biased region" description="Polar residues" evidence="2">
    <location>
        <begin position="199"/>
        <end position="220"/>
    </location>
</feature>
<dbReference type="Pfam" id="PF11526">
    <property type="entry name" value="Pfc11_Clp1_ID"/>
    <property type="match status" value="1"/>
</dbReference>
<dbReference type="FunFam" id="1.25.40.90:FF:000016">
    <property type="entry name" value="mRNA cleavage factor complex component Pcf11"/>
    <property type="match status" value="1"/>
</dbReference>
<dbReference type="GO" id="GO:0006369">
    <property type="term" value="P:termination of RNA polymerase II transcription"/>
    <property type="evidence" value="ECO:0007669"/>
    <property type="project" value="InterPro"/>
</dbReference>
<dbReference type="GO" id="GO:0000993">
    <property type="term" value="F:RNA polymerase II complex binding"/>
    <property type="evidence" value="ECO:0007669"/>
    <property type="project" value="InterPro"/>
</dbReference>
<organism evidence="5 6">
    <name type="scientific">Erysiphe pulchra</name>
    <dbReference type="NCBI Taxonomy" id="225359"/>
    <lineage>
        <taxon>Eukaryota</taxon>
        <taxon>Fungi</taxon>
        <taxon>Dikarya</taxon>
        <taxon>Ascomycota</taxon>
        <taxon>Pezizomycotina</taxon>
        <taxon>Leotiomycetes</taxon>
        <taxon>Erysiphales</taxon>
        <taxon>Erysiphaceae</taxon>
        <taxon>Erysiphe</taxon>
    </lineage>
</organism>
<dbReference type="GO" id="GO:0031124">
    <property type="term" value="P:mRNA 3'-end processing"/>
    <property type="evidence" value="ECO:0007669"/>
    <property type="project" value="InterPro"/>
</dbReference>
<dbReference type="EMBL" id="PEDP01001451">
    <property type="protein sequence ID" value="POS83640.1"/>
    <property type="molecule type" value="Genomic_DNA"/>
</dbReference>
<dbReference type="PANTHER" id="PTHR15921">
    <property type="entry name" value="PRE-MRNA CLEAVAGE COMPLEX II"/>
    <property type="match status" value="1"/>
</dbReference>
<dbReference type="GO" id="GO:0005849">
    <property type="term" value="C:mRNA cleavage factor complex"/>
    <property type="evidence" value="ECO:0007669"/>
    <property type="project" value="InterPro"/>
</dbReference>
<dbReference type="SMART" id="SM00582">
    <property type="entry name" value="RPR"/>
    <property type="match status" value="1"/>
</dbReference>
<evidence type="ECO:0000313" key="5">
    <source>
        <dbReference type="EMBL" id="POS83640.1"/>
    </source>
</evidence>
<feature type="region of interest" description="Disordered" evidence="2">
    <location>
        <begin position="156"/>
        <end position="232"/>
    </location>
</feature>
<feature type="region of interest" description="Disordered" evidence="2">
    <location>
        <begin position="250"/>
        <end position="271"/>
    </location>
</feature>
<dbReference type="Pfam" id="PF21936">
    <property type="entry name" value="Pcf11_C"/>
    <property type="match status" value="1"/>
</dbReference>
<name>A0A2S4PNN0_9PEZI</name>
<dbReference type="Proteomes" id="UP000237438">
    <property type="component" value="Unassembled WGS sequence"/>
</dbReference>
<sequence>MMTSSMSDEVAEDYRIALEALTLNSRYEISNLTVIAKENTEHALAISEALKNHIKTTSPHKKLPSFYVLDSVVKNVGTPYTLFFGRQLYATFMEAYALVDNNVRRKMDEMLKTWKEPVPGSMDTRPVFPPEVTRPIENALIKAKTSFLQAHQEHMRTQQQLTIRGRQMPPQIPYRETPTPPNIFQQPQQQQLQNINPNYHNSQYFKPENQQHSSPANGQSYPGLPNGHQYPVTNIAQHYPNVRSDQNYLSTQNLPQYPNNGVQFDSQPSTQAYPNLQNGNRPFVLPTVSSNQPYIQPTSTLSWQQYASQRFSAGETSIDSLNSDVDRLIMESKAAWARNMQDTAVSTRLKALLDLQSILQNQKLPPDQISLIRTQVAQLSEACKTQSMIQAPRTPTLATPAHTPQTSVDSLLGPGALAALMARQNTIPPATSQSLTQFPSPQIPPSQPSYQPATNITNPNANMDSNVALLEKLRAAGIIGRPQATSATSSFNLLPTVKAPPLLNANPSPRMPVEDTANDLVLKPASLKIPRIHLISNLYEKLGAPCSQCGRRFQSDVEGKKKKEAHMDWHFRVRRRMEEAEMRGQHRSWYVDELDWIKSREVDLESSGAAPDLGNTVAINDTPKDSKLEYIPVPDDASSSNSLCPICQEKFEMNWLDEAQEFVWMDARTIGEKTYHASCYAEVSKNVKSQDSKGTPELLTNEATILGKRKAEDDLSMAIKTKIKSEPL</sequence>
<keyword evidence="6" id="KW-1185">Reference proteome</keyword>
<dbReference type="Gene3D" id="1.25.40.90">
    <property type="match status" value="1"/>
</dbReference>
<dbReference type="GO" id="GO:0035091">
    <property type="term" value="F:phosphatidylinositol binding"/>
    <property type="evidence" value="ECO:0007669"/>
    <property type="project" value="InterPro"/>
</dbReference>
<dbReference type="InterPro" id="IPR008942">
    <property type="entry name" value="ENTH_VHS"/>
</dbReference>
<evidence type="ECO:0000256" key="2">
    <source>
        <dbReference type="SAM" id="MobiDB-lite"/>
    </source>
</evidence>
<feature type="domain" description="CID" evidence="4">
    <location>
        <begin position="6"/>
        <end position="144"/>
    </location>
</feature>
<dbReference type="InterPro" id="IPR047415">
    <property type="entry name" value="Pcf11_CID"/>
</dbReference>
<protein>
    <recommendedName>
        <fullName evidence="7">CID domain-containing protein</fullName>
    </recommendedName>
</protein>
<comment type="subunit">
    <text evidence="1">Component of the ESCRT-0 complex composed of HSE1 and VPS27.</text>
</comment>
<gene>
    <name evidence="5" type="ORF">EPUL_002817</name>
</gene>
<dbReference type="GO" id="GO:0043130">
    <property type="term" value="F:ubiquitin binding"/>
    <property type="evidence" value="ECO:0007669"/>
    <property type="project" value="InterPro"/>
</dbReference>
<dbReference type="SUPFAM" id="SSF48464">
    <property type="entry name" value="ENTH/VHS domain"/>
    <property type="match status" value="1"/>
</dbReference>
<evidence type="ECO:0008006" key="7">
    <source>
        <dbReference type="Google" id="ProtNLM"/>
    </source>
</evidence>
<comment type="caution">
    <text evidence="5">The sequence shown here is derived from an EMBL/GenBank/DDBJ whole genome shotgun (WGS) entry which is preliminary data.</text>
</comment>
<dbReference type="GO" id="GO:0003729">
    <property type="term" value="F:mRNA binding"/>
    <property type="evidence" value="ECO:0007669"/>
    <property type="project" value="InterPro"/>
</dbReference>
<dbReference type="PROSITE" id="PS51391">
    <property type="entry name" value="CID"/>
    <property type="match status" value="1"/>
</dbReference>
<dbReference type="Pfam" id="PF04818">
    <property type="entry name" value="CID"/>
    <property type="match status" value="1"/>
</dbReference>
<reference evidence="5 6" key="1">
    <citation type="submission" date="2017-10" db="EMBL/GenBank/DDBJ databases">
        <title>Development of genomic resources for the powdery mildew, Erysiphe pulchra.</title>
        <authorList>
            <person name="Wadl P.A."/>
            <person name="Mack B.M."/>
            <person name="Moore G."/>
            <person name="Beltz S.B."/>
        </authorList>
    </citation>
    <scope>NUCLEOTIDE SEQUENCE [LARGE SCALE GENOMIC DNA]</scope>
    <source>
        <strain evidence="5">Cflorida</strain>
    </source>
</reference>
<feature type="domain" description="VHS" evidence="3">
    <location>
        <begin position="49"/>
        <end position="169"/>
    </location>
</feature>
<dbReference type="CDD" id="cd16982">
    <property type="entry name" value="CID_Pcf11"/>
    <property type="match status" value="1"/>
</dbReference>
<dbReference type="GO" id="GO:0007034">
    <property type="term" value="P:vacuolar transport"/>
    <property type="evidence" value="ECO:0007669"/>
    <property type="project" value="UniProtKB-ARBA"/>
</dbReference>
<feature type="compositionally biased region" description="Low complexity" evidence="2">
    <location>
        <begin position="182"/>
        <end position="198"/>
    </location>
</feature>
<evidence type="ECO:0000259" key="4">
    <source>
        <dbReference type="PROSITE" id="PS51391"/>
    </source>
</evidence>
<dbReference type="PROSITE" id="PS50179">
    <property type="entry name" value="VHS"/>
    <property type="match status" value="1"/>
</dbReference>